<dbReference type="Proteomes" id="UP000469452">
    <property type="component" value="Unassembled WGS sequence"/>
</dbReference>
<feature type="active site" description="Tele-phosphohistidine intermediate" evidence="1">
    <location>
        <position position="9"/>
    </location>
</feature>
<feature type="binding site" evidence="2">
    <location>
        <begin position="8"/>
        <end position="15"/>
    </location>
    <ligand>
        <name>substrate</name>
    </ligand>
</feature>
<dbReference type="SMART" id="SM00855">
    <property type="entry name" value="PGAM"/>
    <property type="match status" value="1"/>
</dbReference>
<dbReference type="InterPro" id="IPR029033">
    <property type="entry name" value="His_PPase_superfam"/>
</dbReference>
<dbReference type="EMBL" id="VJMI01016074">
    <property type="protein sequence ID" value="KAF0721325.1"/>
    <property type="molecule type" value="Genomic_DNA"/>
</dbReference>
<gene>
    <name evidence="3" type="ORF">AaE_010097</name>
</gene>
<dbReference type="PANTHER" id="PTHR48100:SF1">
    <property type="entry name" value="HISTIDINE PHOSPHATASE FAMILY PROTEIN-RELATED"/>
    <property type="match status" value="1"/>
</dbReference>
<feature type="binding site" evidence="2">
    <location>
        <position position="67"/>
    </location>
    <ligand>
        <name>substrate</name>
    </ligand>
</feature>
<dbReference type="InterPro" id="IPR050275">
    <property type="entry name" value="PGM_Phosphatase"/>
</dbReference>
<evidence type="ECO:0008006" key="5">
    <source>
        <dbReference type="Google" id="ProtNLM"/>
    </source>
</evidence>
<dbReference type="VEuPathDB" id="FungiDB:H257_17825"/>
<dbReference type="InterPro" id="IPR013078">
    <property type="entry name" value="His_Pase_superF_clade-1"/>
</dbReference>
<evidence type="ECO:0000256" key="1">
    <source>
        <dbReference type="PIRSR" id="PIRSR613078-1"/>
    </source>
</evidence>
<dbReference type="Pfam" id="PF00300">
    <property type="entry name" value="His_Phos_1"/>
    <property type="match status" value="1"/>
</dbReference>
<dbReference type="CDD" id="cd07067">
    <property type="entry name" value="HP_PGM_like"/>
    <property type="match status" value="1"/>
</dbReference>
<dbReference type="GO" id="GO:0005737">
    <property type="term" value="C:cytoplasm"/>
    <property type="evidence" value="ECO:0007669"/>
    <property type="project" value="TreeGrafter"/>
</dbReference>
<dbReference type="SUPFAM" id="SSF53254">
    <property type="entry name" value="Phosphoglycerate mutase-like"/>
    <property type="match status" value="1"/>
</dbReference>
<proteinExistence type="predicted"/>
<dbReference type="Gene3D" id="3.40.50.1240">
    <property type="entry name" value="Phosphoglycerate mutase-like"/>
    <property type="match status" value="1"/>
</dbReference>
<dbReference type="PANTHER" id="PTHR48100">
    <property type="entry name" value="BROAD-SPECIFICITY PHOSPHATASE YOR283W-RELATED"/>
    <property type="match status" value="1"/>
</dbReference>
<evidence type="ECO:0000256" key="2">
    <source>
        <dbReference type="PIRSR" id="PIRSR613078-2"/>
    </source>
</evidence>
<feature type="binding site" evidence="2">
    <location>
        <begin position="91"/>
        <end position="94"/>
    </location>
    <ligand>
        <name>substrate</name>
    </ligand>
</feature>
<dbReference type="AlphaFoldDB" id="A0A6A5A3A6"/>
<sequence length="224" mass="25014">MVEVWLIRHGVTAWNVDRRWQGHSDIPLNKEGRQQAANVAAHMLRVHATTPFDVLLSRCIVMNDLSRARGTAESVGKMLSLPVELDARFREEHYGLLEGHTTDEIMNCPILAAVHQARSEGPLAPNDPGESRQEGLDRAALALQFIAETFRHAKRIAVFTHGGFILNCFRHLGGYPAAYPVVKENKCPKIANTSISILKVESANDSHVWTAEQWGSTPHRQSRE</sequence>
<accession>A0A6A5A3A6</accession>
<evidence type="ECO:0000313" key="4">
    <source>
        <dbReference type="Proteomes" id="UP000469452"/>
    </source>
</evidence>
<name>A0A6A5A3A6_APHAT</name>
<reference evidence="3 4" key="1">
    <citation type="submission" date="2019-06" db="EMBL/GenBank/DDBJ databases">
        <title>Genomics analysis of Aphanomyces spp. identifies a new class of oomycete effector associated with host adaptation.</title>
        <authorList>
            <person name="Gaulin E."/>
        </authorList>
    </citation>
    <scope>NUCLEOTIDE SEQUENCE [LARGE SCALE GENOMIC DNA]</scope>
    <source>
        <strain evidence="3 4">E</strain>
    </source>
</reference>
<evidence type="ECO:0000313" key="3">
    <source>
        <dbReference type="EMBL" id="KAF0721325.1"/>
    </source>
</evidence>
<dbReference type="GO" id="GO:0016791">
    <property type="term" value="F:phosphatase activity"/>
    <property type="evidence" value="ECO:0007669"/>
    <property type="project" value="TreeGrafter"/>
</dbReference>
<organism evidence="3 4">
    <name type="scientific">Aphanomyces astaci</name>
    <name type="common">Crayfish plague agent</name>
    <dbReference type="NCBI Taxonomy" id="112090"/>
    <lineage>
        <taxon>Eukaryota</taxon>
        <taxon>Sar</taxon>
        <taxon>Stramenopiles</taxon>
        <taxon>Oomycota</taxon>
        <taxon>Saprolegniomycetes</taxon>
        <taxon>Saprolegniales</taxon>
        <taxon>Verrucalvaceae</taxon>
        <taxon>Aphanomyces</taxon>
    </lineage>
</organism>
<protein>
    <recommendedName>
        <fullName evidence="5">Histidine phosphatase family protein</fullName>
    </recommendedName>
</protein>
<feature type="active site" description="Proton donor/acceptor" evidence="1">
    <location>
        <position position="91"/>
    </location>
</feature>
<comment type="caution">
    <text evidence="3">The sequence shown here is derived from an EMBL/GenBank/DDBJ whole genome shotgun (WGS) entry which is preliminary data.</text>
</comment>